<comment type="caution">
    <text evidence="2">The sequence shown here is derived from an EMBL/GenBank/DDBJ whole genome shotgun (WGS) entry which is preliminary data.</text>
</comment>
<evidence type="ECO:0000259" key="1">
    <source>
        <dbReference type="Pfam" id="PF00047"/>
    </source>
</evidence>
<keyword evidence="2" id="KW-0808">Transferase</keyword>
<organism evidence="2 3">
    <name type="scientific">Mytilus edulis</name>
    <name type="common">Blue mussel</name>
    <dbReference type="NCBI Taxonomy" id="6550"/>
    <lineage>
        <taxon>Eukaryota</taxon>
        <taxon>Metazoa</taxon>
        <taxon>Spiralia</taxon>
        <taxon>Lophotrochozoa</taxon>
        <taxon>Mollusca</taxon>
        <taxon>Bivalvia</taxon>
        <taxon>Autobranchia</taxon>
        <taxon>Pteriomorphia</taxon>
        <taxon>Mytilida</taxon>
        <taxon>Mytiloidea</taxon>
        <taxon>Mytilidae</taxon>
        <taxon>Mytilinae</taxon>
        <taxon>Mytilus</taxon>
    </lineage>
</organism>
<reference evidence="2" key="1">
    <citation type="submission" date="2021-03" db="EMBL/GenBank/DDBJ databases">
        <authorList>
            <person name="Bekaert M."/>
        </authorList>
    </citation>
    <scope>NUCLEOTIDE SEQUENCE</scope>
</reference>
<accession>A0A8S3QBJ9</accession>
<proteinExistence type="predicted"/>
<feature type="domain" description="Immunoglobulin-like beta-sandwich" evidence="1">
    <location>
        <begin position="68"/>
        <end position="109"/>
    </location>
</feature>
<name>A0A8S3QBJ9_MYTED</name>
<dbReference type="OrthoDB" id="10045578at2759"/>
<dbReference type="GO" id="GO:0004674">
    <property type="term" value="F:protein serine/threonine kinase activity"/>
    <property type="evidence" value="ECO:0007669"/>
    <property type="project" value="UniProtKB-EC"/>
</dbReference>
<dbReference type="InterPro" id="IPR013151">
    <property type="entry name" value="Immunoglobulin_dom"/>
</dbReference>
<dbReference type="EMBL" id="CAJPWZ010000380">
    <property type="protein sequence ID" value="CAG2192113.1"/>
    <property type="molecule type" value="Genomic_DNA"/>
</dbReference>
<evidence type="ECO:0000313" key="2">
    <source>
        <dbReference type="EMBL" id="CAG2192113.1"/>
    </source>
</evidence>
<evidence type="ECO:0000313" key="3">
    <source>
        <dbReference type="Proteomes" id="UP000683360"/>
    </source>
</evidence>
<dbReference type="SUPFAM" id="SSF48726">
    <property type="entry name" value="Immunoglobulin"/>
    <property type="match status" value="1"/>
</dbReference>
<protein>
    <submittedName>
        <fullName evidence="2">TTN</fullName>
        <ecNumber evidence="2">2.7.11.1</ecNumber>
    </submittedName>
</protein>
<dbReference type="Gene3D" id="2.60.40.10">
    <property type="entry name" value="Immunoglobulins"/>
    <property type="match status" value="1"/>
</dbReference>
<sequence length="159" mass="18139">MHATGNDSGKYICHISDGVEEWIADVVIDRPKFIVEVRETFALVNDLTILTYDIFTSLPVNIRIKKEDQFYEPTEVNNTIVSFQIDKTSFQDTGTYVCIATNILGQGSSSNTLHIGELPVILVRETSYKAQRTTDVTFHCDISNFTKVEWEKRQEIPFL</sequence>
<dbReference type="Proteomes" id="UP000683360">
    <property type="component" value="Unassembled WGS sequence"/>
</dbReference>
<dbReference type="EC" id="2.7.11.1" evidence="2"/>
<dbReference type="InterPro" id="IPR013783">
    <property type="entry name" value="Ig-like_fold"/>
</dbReference>
<keyword evidence="3" id="KW-1185">Reference proteome</keyword>
<dbReference type="InterPro" id="IPR036179">
    <property type="entry name" value="Ig-like_dom_sf"/>
</dbReference>
<dbReference type="Pfam" id="PF00047">
    <property type="entry name" value="ig"/>
    <property type="match status" value="1"/>
</dbReference>
<gene>
    <name evidence="2" type="ORF">MEDL_7337</name>
</gene>
<dbReference type="AlphaFoldDB" id="A0A8S3QBJ9"/>